<name>A0A9I9CLA8_CUCME</name>
<protein>
    <submittedName>
        <fullName evidence="1">Uncharacterized protein</fullName>
    </submittedName>
</protein>
<sequence length="74" mass="7978">MSSYQNSPKWERRRWNAAGTCRAEDLQALNGQVRVGRKIGGARRWKGKASWVSVSLLGGSAGAGTETKRGRGCG</sequence>
<dbReference type="AlphaFoldDB" id="A0A9I9CLA8"/>
<evidence type="ECO:0000313" key="1">
    <source>
        <dbReference type="EnsemblPlants" id="MELO3C005313.2.1"/>
    </source>
</evidence>
<dbReference type="EnsemblPlants" id="MELO3C005313.2.1">
    <property type="protein sequence ID" value="MELO3C005313.2.1"/>
    <property type="gene ID" value="MELO3C005313.2"/>
</dbReference>
<dbReference type="Gramene" id="MELO3C005313.2.1">
    <property type="protein sequence ID" value="MELO3C005313.2.1"/>
    <property type="gene ID" value="MELO3C005313.2"/>
</dbReference>
<proteinExistence type="predicted"/>
<organism evidence="1">
    <name type="scientific">Cucumis melo</name>
    <name type="common">Muskmelon</name>
    <dbReference type="NCBI Taxonomy" id="3656"/>
    <lineage>
        <taxon>Eukaryota</taxon>
        <taxon>Viridiplantae</taxon>
        <taxon>Streptophyta</taxon>
        <taxon>Embryophyta</taxon>
        <taxon>Tracheophyta</taxon>
        <taxon>Spermatophyta</taxon>
        <taxon>Magnoliopsida</taxon>
        <taxon>eudicotyledons</taxon>
        <taxon>Gunneridae</taxon>
        <taxon>Pentapetalae</taxon>
        <taxon>rosids</taxon>
        <taxon>fabids</taxon>
        <taxon>Cucurbitales</taxon>
        <taxon>Cucurbitaceae</taxon>
        <taxon>Benincaseae</taxon>
        <taxon>Cucumis</taxon>
    </lineage>
</organism>
<reference evidence="1" key="1">
    <citation type="submission" date="2023-03" db="UniProtKB">
        <authorList>
            <consortium name="EnsemblPlants"/>
        </authorList>
    </citation>
    <scope>IDENTIFICATION</scope>
</reference>
<accession>A0A9I9CLA8</accession>